<dbReference type="Proteomes" id="UP000324222">
    <property type="component" value="Unassembled WGS sequence"/>
</dbReference>
<name>A0A5B7JR88_PORTR</name>
<feature type="region of interest" description="Disordered" evidence="1">
    <location>
        <begin position="1"/>
        <end position="33"/>
    </location>
</feature>
<comment type="caution">
    <text evidence="3">The sequence shown here is derived from an EMBL/GenBank/DDBJ whole genome shotgun (WGS) entry which is preliminary data.</text>
</comment>
<dbReference type="AlphaFoldDB" id="A0A5B7JR88"/>
<sequence>MEEDAPEAEGDEGKSGDEGEVKTEMESNGQNMSGFHFLTEEEAETTDITDVSKNEIGLREQIPFKSVVRCASLLCAGFIAIIYLFSLKSVLYSFVYCRD</sequence>
<evidence type="ECO:0000313" key="4">
    <source>
        <dbReference type="Proteomes" id="UP000324222"/>
    </source>
</evidence>
<keyword evidence="2" id="KW-0812">Transmembrane</keyword>
<keyword evidence="2" id="KW-1133">Transmembrane helix</keyword>
<keyword evidence="2" id="KW-0472">Membrane</keyword>
<organism evidence="3 4">
    <name type="scientific">Portunus trituberculatus</name>
    <name type="common">Swimming crab</name>
    <name type="synonym">Neptunus trituberculatus</name>
    <dbReference type="NCBI Taxonomy" id="210409"/>
    <lineage>
        <taxon>Eukaryota</taxon>
        <taxon>Metazoa</taxon>
        <taxon>Ecdysozoa</taxon>
        <taxon>Arthropoda</taxon>
        <taxon>Crustacea</taxon>
        <taxon>Multicrustacea</taxon>
        <taxon>Malacostraca</taxon>
        <taxon>Eumalacostraca</taxon>
        <taxon>Eucarida</taxon>
        <taxon>Decapoda</taxon>
        <taxon>Pleocyemata</taxon>
        <taxon>Brachyura</taxon>
        <taxon>Eubrachyura</taxon>
        <taxon>Portunoidea</taxon>
        <taxon>Portunidae</taxon>
        <taxon>Portuninae</taxon>
        <taxon>Portunus</taxon>
    </lineage>
</organism>
<gene>
    <name evidence="3" type="ORF">E2C01_090754</name>
</gene>
<evidence type="ECO:0000256" key="1">
    <source>
        <dbReference type="SAM" id="MobiDB-lite"/>
    </source>
</evidence>
<reference evidence="3 4" key="1">
    <citation type="submission" date="2019-05" db="EMBL/GenBank/DDBJ databases">
        <title>Another draft genome of Portunus trituberculatus and its Hox gene families provides insights of decapod evolution.</title>
        <authorList>
            <person name="Jeong J.-H."/>
            <person name="Song I."/>
            <person name="Kim S."/>
            <person name="Choi T."/>
            <person name="Kim D."/>
            <person name="Ryu S."/>
            <person name="Kim W."/>
        </authorList>
    </citation>
    <scope>NUCLEOTIDE SEQUENCE [LARGE SCALE GENOMIC DNA]</scope>
    <source>
        <tissue evidence="3">Muscle</tissue>
    </source>
</reference>
<feature type="transmembrane region" description="Helical" evidence="2">
    <location>
        <begin position="67"/>
        <end position="86"/>
    </location>
</feature>
<dbReference type="EMBL" id="VSRR010102633">
    <property type="protein sequence ID" value="MPC95538.1"/>
    <property type="molecule type" value="Genomic_DNA"/>
</dbReference>
<feature type="compositionally biased region" description="Basic and acidic residues" evidence="1">
    <location>
        <begin position="11"/>
        <end position="25"/>
    </location>
</feature>
<evidence type="ECO:0000256" key="2">
    <source>
        <dbReference type="SAM" id="Phobius"/>
    </source>
</evidence>
<keyword evidence="4" id="KW-1185">Reference proteome</keyword>
<proteinExistence type="predicted"/>
<feature type="compositionally biased region" description="Acidic residues" evidence="1">
    <location>
        <begin position="1"/>
        <end position="10"/>
    </location>
</feature>
<evidence type="ECO:0000313" key="3">
    <source>
        <dbReference type="EMBL" id="MPC95538.1"/>
    </source>
</evidence>
<accession>A0A5B7JR88</accession>
<protein>
    <submittedName>
        <fullName evidence="3">Uncharacterized protein</fullName>
    </submittedName>
</protein>